<name>A0A160F4P3_9BACL</name>
<evidence type="ECO:0000313" key="2">
    <source>
        <dbReference type="Proteomes" id="UP000076865"/>
    </source>
</evidence>
<organism evidence="1 2">
    <name type="scientific">Anoxybacteroides amylolyticum</name>
    <dbReference type="NCBI Taxonomy" id="294699"/>
    <lineage>
        <taxon>Bacteria</taxon>
        <taxon>Bacillati</taxon>
        <taxon>Bacillota</taxon>
        <taxon>Bacilli</taxon>
        <taxon>Bacillales</taxon>
        <taxon>Anoxybacillaceae</taxon>
        <taxon>Anoxybacteroides</taxon>
    </lineage>
</organism>
<evidence type="ECO:0000313" key="1">
    <source>
        <dbReference type="EMBL" id="ANB60663.1"/>
    </source>
</evidence>
<protein>
    <submittedName>
        <fullName evidence="1">Uncharacterized protein</fullName>
    </submittedName>
</protein>
<dbReference type="KEGG" id="aamy:GFC30_1967"/>
<dbReference type="EMBL" id="CP015438">
    <property type="protein sequence ID" value="ANB60663.1"/>
    <property type="molecule type" value="Genomic_DNA"/>
</dbReference>
<dbReference type="PATRIC" id="fig|294699.3.peg.2019"/>
<sequence>MRIIFSRNLGEYNLIKAEEYGKCKWGKMDFLAFFFAIKSKKVREIGF</sequence>
<dbReference type="AlphaFoldDB" id="A0A160F4P3"/>
<gene>
    <name evidence="1" type="ORF">GFC30_1967</name>
</gene>
<accession>A0A160F4P3</accession>
<proteinExistence type="predicted"/>
<keyword evidence="2" id="KW-1185">Reference proteome</keyword>
<reference evidence="1 2" key="1">
    <citation type="journal article" date="2006" name="Syst. Appl. Microbiol.">
        <title>Anoxybacillus amylolyticus sp. nov., a thermophilic amylase producing bacterium isolated from Mount Rittmann (Antarctica).</title>
        <authorList>
            <person name="Poli A."/>
            <person name="Esposito E."/>
            <person name="Lama L."/>
            <person name="Orlando P."/>
            <person name="Nicolaus G."/>
            <person name="de Appolonia F."/>
            <person name="Gambacorta A."/>
            <person name="Nicolaus B."/>
        </authorList>
    </citation>
    <scope>NUCLEOTIDE SEQUENCE [LARGE SCALE GENOMIC DNA]</scope>
    <source>
        <strain evidence="1 2">DSM 15939</strain>
    </source>
</reference>
<dbReference type="Proteomes" id="UP000076865">
    <property type="component" value="Chromosome"/>
</dbReference>